<evidence type="ECO:0000313" key="2">
    <source>
        <dbReference type="WBParaSite" id="SSTP_0000516600.1"/>
    </source>
</evidence>
<protein>
    <submittedName>
        <fullName evidence="2">DUF4806 domain-containing protein</fullName>
    </submittedName>
</protein>
<dbReference type="Proteomes" id="UP000035681">
    <property type="component" value="Unplaced"/>
</dbReference>
<sequence>MHKIINSSIQESRSYTNDIKQSDSFLSNSNSINYNYIRTLLLGEDSIATLSNGFKVILSESLTHVQSFVNKVKTIEKLIINDDVLENEDYINELLKEAIQRDIIIKNITINFIITTEGSIEPKCISINQRLYQKIIRIIGINYKNLKRTVLNFNCGGKILIERHGNGDSTNLVYEYESSFGVFSKLIYPVFKAFKAGNSKSFTNFFLTLNVSKKESLHIQRIFQALLETKQRLYLSTLTITLPNTVDAEFITNFIKDSLSTITSCKNLNTLTFNFPQFNGSLENVTLSLKSNILPNCSKIINANEHNIIFV</sequence>
<organism evidence="2">
    <name type="scientific">Strongyloides stercoralis</name>
    <name type="common">Threadworm</name>
    <dbReference type="NCBI Taxonomy" id="6248"/>
    <lineage>
        <taxon>Eukaryota</taxon>
        <taxon>Metazoa</taxon>
        <taxon>Ecdysozoa</taxon>
        <taxon>Nematoda</taxon>
        <taxon>Chromadorea</taxon>
        <taxon>Rhabditida</taxon>
        <taxon>Tylenchina</taxon>
        <taxon>Panagrolaimomorpha</taxon>
        <taxon>Strongyloidoidea</taxon>
        <taxon>Strongyloididae</taxon>
        <taxon>Strongyloides</taxon>
    </lineage>
</organism>
<dbReference type="AlphaFoldDB" id="A0A0K0E6N7"/>
<dbReference type="WBParaSite" id="TCONS_00007163.p1">
    <property type="protein sequence ID" value="TCONS_00007163.p1"/>
    <property type="gene ID" value="XLOC_005223"/>
</dbReference>
<dbReference type="WBParaSite" id="SSTP_0000516600.1">
    <property type="protein sequence ID" value="SSTP_0000516600.1"/>
    <property type="gene ID" value="SSTP_0000516600"/>
</dbReference>
<reference evidence="2" key="1">
    <citation type="submission" date="2015-08" db="UniProtKB">
        <authorList>
            <consortium name="WormBaseParasite"/>
        </authorList>
    </citation>
    <scope>IDENTIFICATION</scope>
</reference>
<evidence type="ECO:0000313" key="1">
    <source>
        <dbReference type="Proteomes" id="UP000035681"/>
    </source>
</evidence>
<accession>A0A0K0E6N7</accession>
<proteinExistence type="predicted"/>
<keyword evidence="1" id="KW-1185">Reference proteome</keyword>
<name>A0A0K0E6N7_STRER</name>